<dbReference type="SMART" id="SM00314">
    <property type="entry name" value="RA"/>
    <property type="match status" value="1"/>
</dbReference>
<evidence type="ECO:0000313" key="4">
    <source>
        <dbReference type="Proteomes" id="UP001558652"/>
    </source>
</evidence>
<dbReference type="GO" id="GO:0071944">
    <property type="term" value="C:cell periphery"/>
    <property type="evidence" value="ECO:0007669"/>
    <property type="project" value="UniProtKB-ARBA"/>
</dbReference>
<protein>
    <recommendedName>
        <fullName evidence="2">Ras-associating domain-containing protein</fullName>
    </recommendedName>
</protein>
<feature type="compositionally biased region" description="Basic and acidic residues" evidence="1">
    <location>
        <begin position="264"/>
        <end position="275"/>
    </location>
</feature>
<dbReference type="GO" id="GO:0048699">
    <property type="term" value="P:generation of neurons"/>
    <property type="evidence" value="ECO:0007669"/>
    <property type="project" value="UniProtKB-ARBA"/>
</dbReference>
<accession>A0ABD0XZU4</accession>
<reference evidence="3 4" key="1">
    <citation type="submission" date="2024-07" db="EMBL/GenBank/DDBJ databases">
        <title>Chromosome-level genome assembly of the water stick insect Ranatra chinensis (Heteroptera: Nepidae).</title>
        <authorList>
            <person name="Liu X."/>
        </authorList>
    </citation>
    <scope>NUCLEOTIDE SEQUENCE [LARGE SCALE GENOMIC DNA]</scope>
    <source>
        <strain evidence="3">Cailab_2021Rc</strain>
        <tissue evidence="3">Muscle</tissue>
    </source>
</reference>
<dbReference type="Gene3D" id="3.10.20.90">
    <property type="entry name" value="Phosphatidylinositol 3-kinase Catalytic Subunit, Chain A, domain 1"/>
    <property type="match status" value="1"/>
</dbReference>
<dbReference type="PANTHER" id="PTHR11243:SF38">
    <property type="entry name" value="GROWTH FACTOR RECEPTOR-BOUND PROTEIN 14-LIKE ISOFORM X1"/>
    <property type="match status" value="1"/>
</dbReference>
<comment type="caution">
    <text evidence="3">The sequence shown here is derived from an EMBL/GenBank/DDBJ whole genome shotgun (WGS) entry which is preliminary data.</text>
</comment>
<dbReference type="EMBL" id="JBFDAA010000017">
    <property type="protein sequence ID" value="KAL1116754.1"/>
    <property type="molecule type" value="Genomic_DNA"/>
</dbReference>
<keyword evidence="4" id="KW-1185">Reference proteome</keyword>
<dbReference type="Pfam" id="PF21989">
    <property type="entry name" value="RA_2"/>
    <property type="match status" value="1"/>
</dbReference>
<evidence type="ECO:0000256" key="1">
    <source>
        <dbReference type="SAM" id="MobiDB-lite"/>
    </source>
</evidence>
<sequence>MGMKLRYLEGFGSGGSGNNYVLLPNYNDPSENKDNTTEKQEELYFHSEDGGSGHSVVVEKNLRASDLCQLLAVKSRLPKDGGWAIVEHWLDTGLERNLEDHEEVLGVYRETESGVKKYIFRRATTRYDFFSNPEQFFPADMVDLTNCDESVSGISTALEQLLVHSEECPIIFSQAWIQDRNKQIWSKTFLLLKDKKLFMSSKVQVVAKFLRQWKNRENYANLVEDGDHNRLTNFLWDIMPVGQSVRVWRRSRVVPPLLGPVSRSADRQSPLDRRPGPTSHSRLRIVFTQLPHTPSRAMYRIL</sequence>
<dbReference type="InterPro" id="IPR000159">
    <property type="entry name" value="RA_dom"/>
</dbReference>
<dbReference type="InterPro" id="IPR011993">
    <property type="entry name" value="PH-like_dom_sf"/>
</dbReference>
<dbReference type="Proteomes" id="UP001558652">
    <property type="component" value="Unassembled WGS sequence"/>
</dbReference>
<evidence type="ECO:0000259" key="2">
    <source>
        <dbReference type="PROSITE" id="PS50200"/>
    </source>
</evidence>
<evidence type="ECO:0000313" key="3">
    <source>
        <dbReference type="EMBL" id="KAL1116754.1"/>
    </source>
</evidence>
<dbReference type="Gene3D" id="2.30.29.30">
    <property type="entry name" value="Pleckstrin-homology domain (PH domain)/Phosphotyrosine-binding domain (PTB)"/>
    <property type="match status" value="1"/>
</dbReference>
<feature type="domain" description="Ras-associating" evidence="2">
    <location>
        <begin position="55"/>
        <end position="125"/>
    </location>
</feature>
<feature type="region of interest" description="Disordered" evidence="1">
    <location>
        <begin position="259"/>
        <end position="279"/>
    </location>
</feature>
<organism evidence="3 4">
    <name type="scientific">Ranatra chinensis</name>
    <dbReference type="NCBI Taxonomy" id="642074"/>
    <lineage>
        <taxon>Eukaryota</taxon>
        <taxon>Metazoa</taxon>
        <taxon>Ecdysozoa</taxon>
        <taxon>Arthropoda</taxon>
        <taxon>Hexapoda</taxon>
        <taxon>Insecta</taxon>
        <taxon>Pterygota</taxon>
        <taxon>Neoptera</taxon>
        <taxon>Paraneoptera</taxon>
        <taxon>Hemiptera</taxon>
        <taxon>Heteroptera</taxon>
        <taxon>Panheteroptera</taxon>
        <taxon>Nepomorpha</taxon>
        <taxon>Nepidae</taxon>
        <taxon>Ranatrinae</taxon>
        <taxon>Ranatra</taxon>
    </lineage>
</organism>
<dbReference type="PROSITE" id="PS50200">
    <property type="entry name" value="RA"/>
    <property type="match status" value="1"/>
</dbReference>
<dbReference type="InterPro" id="IPR029071">
    <property type="entry name" value="Ubiquitin-like_domsf"/>
</dbReference>
<dbReference type="AlphaFoldDB" id="A0ABD0XZU4"/>
<gene>
    <name evidence="3" type="ORF">AAG570_005226</name>
</gene>
<dbReference type="PANTHER" id="PTHR11243">
    <property type="entry name" value="GROWTH FACTOR RECEPTOR-BOUND PROTEIN"/>
    <property type="match status" value="1"/>
</dbReference>
<dbReference type="SUPFAM" id="SSF54236">
    <property type="entry name" value="Ubiquitin-like"/>
    <property type="match status" value="1"/>
</dbReference>
<dbReference type="InterPro" id="IPR039664">
    <property type="entry name" value="GRB/APBB1IP"/>
</dbReference>
<proteinExistence type="predicted"/>
<name>A0ABD0XZU4_9HEMI</name>